<proteinExistence type="predicted"/>
<organism evidence="1">
    <name type="scientific">marine metagenome</name>
    <dbReference type="NCBI Taxonomy" id="408172"/>
    <lineage>
        <taxon>unclassified sequences</taxon>
        <taxon>metagenomes</taxon>
        <taxon>ecological metagenomes</taxon>
    </lineage>
</organism>
<name>A0A381T846_9ZZZZ</name>
<gene>
    <name evidence="1" type="ORF">METZ01_LOCUS64763</name>
</gene>
<evidence type="ECO:0000313" key="1">
    <source>
        <dbReference type="EMBL" id="SVA11909.1"/>
    </source>
</evidence>
<accession>A0A381T846</accession>
<sequence length="301" mass="30750">MASVLKVDRIETPSGTGNISLAQPISGDGSQLTGITAGTPADDSITGAKIDLSLVGGDIMYASAPDTLERLPKGTDGELLTLASGVPSWAGVTVPDDSVTGGKIDLSLVAGDIIYSDATDSIERLAKGTDGEVLTLASGVPSWAAASGGGKVVKVWNYQTGAHGSGTTLSPIGDTIPQQTEGNEVMTLAMTPIDAANKLYIHVALGTLWNGSNIQYYTLALFQDATADALACSNTTGSVASHNNNLSLTHFMDAPTAGVSTTFKVRVGGHQSGTTEWNGDYAGRKMGGVMATSITIMEIAV</sequence>
<dbReference type="Gene3D" id="2.60.120.1340">
    <property type="match status" value="1"/>
</dbReference>
<reference evidence="1" key="1">
    <citation type="submission" date="2018-05" db="EMBL/GenBank/DDBJ databases">
        <authorList>
            <person name="Lanie J.A."/>
            <person name="Ng W.-L."/>
            <person name="Kazmierczak K.M."/>
            <person name="Andrzejewski T.M."/>
            <person name="Davidsen T.M."/>
            <person name="Wayne K.J."/>
            <person name="Tettelin H."/>
            <person name="Glass J.I."/>
            <person name="Rusch D."/>
            <person name="Podicherti R."/>
            <person name="Tsui H.-C.T."/>
            <person name="Winkler M.E."/>
        </authorList>
    </citation>
    <scope>NUCLEOTIDE SEQUENCE</scope>
</reference>
<dbReference type="AlphaFoldDB" id="A0A381T846"/>
<protein>
    <submittedName>
        <fullName evidence="1">Uncharacterized protein</fullName>
    </submittedName>
</protein>
<dbReference type="EMBL" id="UINC01004116">
    <property type="protein sequence ID" value="SVA11909.1"/>
    <property type="molecule type" value="Genomic_DNA"/>
</dbReference>